<name>A0ABY7WXU1_9BACL</name>
<evidence type="ECO:0000313" key="3">
    <source>
        <dbReference type="Proteomes" id="UP001213680"/>
    </source>
</evidence>
<protein>
    <submittedName>
        <fullName evidence="2">Uncharacterized protein</fullName>
    </submittedName>
</protein>
<accession>A0ABY7WXU1</accession>
<dbReference type="RefSeq" id="WP_274356510.1">
    <property type="nucleotide sequence ID" value="NZ_CP118099.1"/>
</dbReference>
<reference evidence="2 3" key="1">
    <citation type="submission" date="2023-02" db="EMBL/GenBank/DDBJ databases">
        <title>A bacterium isolated from plastisphere.</title>
        <authorList>
            <person name="Sun Y."/>
        </authorList>
    </citation>
    <scope>NUCLEOTIDE SEQUENCE [LARGE SCALE GENOMIC DNA]</scope>
    <source>
        <strain evidence="3">a-1</strain>
    </source>
</reference>
<keyword evidence="1" id="KW-0472">Membrane</keyword>
<organism evidence="2 3">
    <name type="scientific">Exiguobacterium marinum</name>
    <dbReference type="NCBI Taxonomy" id="273528"/>
    <lineage>
        <taxon>Bacteria</taxon>
        <taxon>Bacillati</taxon>
        <taxon>Bacillota</taxon>
        <taxon>Bacilli</taxon>
        <taxon>Bacillales</taxon>
        <taxon>Bacillales Family XII. Incertae Sedis</taxon>
        <taxon>Exiguobacterium</taxon>
    </lineage>
</organism>
<gene>
    <name evidence="2" type="ORF">PTI97_10990</name>
</gene>
<sequence length="49" mass="5516">MEWFMSMDVLVVLLAVGSIVIGAVTSLVIPILLIWLIVRYMRNGQVVKK</sequence>
<evidence type="ECO:0000256" key="1">
    <source>
        <dbReference type="SAM" id="Phobius"/>
    </source>
</evidence>
<feature type="transmembrane region" description="Helical" evidence="1">
    <location>
        <begin position="12"/>
        <end position="38"/>
    </location>
</feature>
<keyword evidence="3" id="KW-1185">Reference proteome</keyword>
<dbReference type="Proteomes" id="UP001213680">
    <property type="component" value="Chromosome"/>
</dbReference>
<keyword evidence="1" id="KW-1133">Transmembrane helix</keyword>
<dbReference type="EMBL" id="CP118099">
    <property type="protein sequence ID" value="WDH75343.1"/>
    <property type="molecule type" value="Genomic_DNA"/>
</dbReference>
<keyword evidence="1" id="KW-0812">Transmembrane</keyword>
<proteinExistence type="predicted"/>
<evidence type="ECO:0000313" key="2">
    <source>
        <dbReference type="EMBL" id="WDH75343.1"/>
    </source>
</evidence>